<feature type="domain" description="Protein-glutamine gamma-glutamyltransferase-like C-terminal" evidence="2">
    <location>
        <begin position="141"/>
        <end position="209"/>
    </location>
</feature>
<name>T5K7S6_MICMQ</name>
<feature type="transmembrane region" description="Helical" evidence="1">
    <location>
        <begin position="74"/>
        <end position="94"/>
    </location>
</feature>
<dbReference type="EMBL" id="ATAO01000184">
    <property type="protein sequence ID" value="EQM77010.1"/>
    <property type="molecule type" value="Genomic_DNA"/>
</dbReference>
<proteinExistence type="predicted"/>
<gene>
    <name evidence="3" type="ORF">L687_00850</name>
</gene>
<dbReference type="Pfam" id="PF13559">
    <property type="entry name" value="DUF4129"/>
    <property type="match status" value="1"/>
</dbReference>
<evidence type="ECO:0000313" key="4">
    <source>
        <dbReference type="Proteomes" id="UP000016033"/>
    </source>
</evidence>
<reference evidence="3 4" key="1">
    <citation type="journal article" date="2013" name="Genome Announc.">
        <title>Whole-genome sequences of five oyster-associated bacteria show potential for crude oil hydrocarbon degradation.</title>
        <authorList>
            <person name="Chauhan A."/>
            <person name="Green S."/>
            <person name="Pathak A."/>
            <person name="Thomas J."/>
            <person name="Venkatramanan R."/>
        </authorList>
    </citation>
    <scope>NUCLEOTIDE SEQUENCE [LARGE SCALE GENOMIC DNA]</scope>
    <source>
        <strain evidence="3 4">MF109</strain>
    </source>
</reference>
<keyword evidence="1" id="KW-1133">Transmembrane helix</keyword>
<comment type="caution">
    <text evidence="3">The sequence shown here is derived from an EMBL/GenBank/DDBJ whole genome shotgun (WGS) entry which is preliminary data.</text>
</comment>
<dbReference type="InterPro" id="IPR025403">
    <property type="entry name" value="TgpA-like_C"/>
</dbReference>
<dbReference type="PATRIC" id="fig|1333857.3.peg.1879"/>
<keyword evidence="1" id="KW-0812">Transmembrane</keyword>
<dbReference type="Proteomes" id="UP000016033">
    <property type="component" value="Unassembled WGS sequence"/>
</dbReference>
<evidence type="ECO:0000256" key="1">
    <source>
        <dbReference type="SAM" id="Phobius"/>
    </source>
</evidence>
<keyword evidence="1" id="KW-0472">Membrane</keyword>
<organism evidence="3 4">
    <name type="scientific">Microbacterium maritypicum MF109</name>
    <dbReference type="NCBI Taxonomy" id="1333857"/>
    <lineage>
        <taxon>Bacteria</taxon>
        <taxon>Bacillati</taxon>
        <taxon>Actinomycetota</taxon>
        <taxon>Actinomycetes</taxon>
        <taxon>Micrococcales</taxon>
        <taxon>Microbacteriaceae</taxon>
        <taxon>Microbacterium</taxon>
    </lineage>
</organism>
<evidence type="ECO:0000259" key="2">
    <source>
        <dbReference type="Pfam" id="PF13559"/>
    </source>
</evidence>
<sequence length="223" mass="24737">MGRARRRRHRMIRPFDDLFVPDGDEARRWAEEELSNPRYADAKPTWFDLLARDIGRFLADLFSSGNGAGIGPSALIIVIVIIAAALVAALIIWGRPRSSRAVRRAQGDLLGAADDRSAAQLRSDAERAARERDWDAATILRYRAIARSLRERDLIDPAPGATAQSIAREASTVFVDEAAAMRRAASSFDDVRYLGHTASAETYRDLVDIDDRIRARRPEAVPA</sequence>
<dbReference type="AlphaFoldDB" id="T5K7S6"/>
<protein>
    <recommendedName>
        <fullName evidence="2">Protein-glutamine gamma-glutamyltransferase-like C-terminal domain-containing protein</fullName>
    </recommendedName>
</protein>
<accession>T5K7S6</accession>
<evidence type="ECO:0000313" key="3">
    <source>
        <dbReference type="EMBL" id="EQM77010.1"/>
    </source>
</evidence>